<dbReference type="HOGENOM" id="CLU_2980108_0_0_1"/>
<protein>
    <submittedName>
        <fullName evidence="1">Uncharacterized protein</fullName>
    </submittedName>
</protein>
<dbReference type="Proteomes" id="UP000054217">
    <property type="component" value="Unassembled WGS sequence"/>
</dbReference>
<name>A0A0C3IK12_PISTI</name>
<accession>A0A0C3IK12</accession>
<reference evidence="2" key="2">
    <citation type="submission" date="2015-01" db="EMBL/GenBank/DDBJ databases">
        <title>Evolutionary Origins and Diversification of the Mycorrhizal Mutualists.</title>
        <authorList>
            <consortium name="DOE Joint Genome Institute"/>
            <consortium name="Mycorrhizal Genomics Consortium"/>
            <person name="Kohler A."/>
            <person name="Kuo A."/>
            <person name="Nagy L.G."/>
            <person name="Floudas D."/>
            <person name="Copeland A."/>
            <person name="Barry K.W."/>
            <person name="Cichocki N."/>
            <person name="Veneault-Fourrey C."/>
            <person name="LaButti K."/>
            <person name="Lindquist E.A."/>
            <person name="Lipzen A."/>
            <person name="Lundell T."/>
            <person name="Morin E."/>
            <person name="Murat C."/>
            <person name="Riley R."/>
            <person name="Ohm R."/>
            <person name="Sun H."/>
            <person name="Tunlid A."/>
            <person name="Henrissat B."/>
            <person name="Grigoriev I.V."/>
            <person name="Hibbett D.S."/>
            <person name="Martin F."/>
        </authorList>
    </citation>
    <scope>NUCLEOTIDE SEQUENCE [LARGE SCALE GENOMIC DNA]</scope>
    <source>
        <strain evidence="2">Marx 270</strain>
    </source>
</reference>
<dbReference type="EMBL" id="KN832031">
    <property type="protein sequence ID" value="KIN97292.1"/>
    <property type="molecule type" value="Genomic_DNA"/>
</dbReference>
<dbReference type="InParanoid" id="A0A0C3IK12"/>
<dbReference type="AlphaFoldDB" id="A0A0C3IK12"/>
<proteinExistence type="predicted"/>
<sequence length="58" mass="6589">MRPPNDPHVLIHDRLHAIASGELLLYSSFFLSIRVVERNIWHVPPPGFEGFGALQALR</sequence>
<reference evidence="1 2" key="1">
    <citation type="submission" date="2014-04" db="EMBL/GenBank/DDBJ databases">
        <authorList>
            <consortium name="DOE Joint Genome Institute"/>
            <person name="Kuo A."/>
            <person name="Kohler A."/>
            <person name="Costa M.D."/>
            <person name="Nagy L.G."/>
            <person name="Floudas D."/>
            <person name="Copeland A."/>
            <person name="Barry K.W."/>
            <person name="Cichocki N."/>
            <person name="Veneault-Fourrey C."/>
            <person name="LaButti K."/>
            <person name="Lindquist E.A."/>
            <person name="Lipzen A."/>
            <person name="Lundell T."/>
            <person name="Morin E."/>
            <person name="Murat C."/>
            <person name="Sun H."/>
            <person name="Tunlid A."/>
            <person name="Henrissat B."/>
            <person name="Grigoriev I.V."/>
            <person name="Hibbett D.S."/>
            <person name="Martin F."/>
            <person name="Nordberg H.P."/>
            <person name="Cantor M.N."/>
            <person name="Hua S.X."/>
        </authorList>
    </citation>
    <scope>NUCLEOTIDE SEQUENCE [LARGE SCALE GENOMIC DNA]</scope>
    <source>
        <strain evidence="1 2">Marx 270</strain>
    </source>
</reference>
<gene>
    <name evidence="1" type="ORF">M404DRAFT_32392</name>
</gene>
<evidence type="ECO:0000313" key="2">
    <source>
        <dbReference type="Proteomes" id="UP000054217"/>
    </source>
</evidence>
<keyword evidence="2" id="KW-1185">Reference proteome</keyword>
<organism evidence="1 2">
    <name type="scientific">Pisolithus tinctorius Marx 270</name>
    <dbReference type="NCBI Taxonomy" id="870435"/>
    <lineage>
        <taxon>Eukaryota</taxon>
        <taxon>Fungi</taxon>
        <taxon>Dikarya</taxon>
        <taxon>Basidiomycota</taxon>
        <taxon>Agaricomycotina</taxon>
        <taxon>Agaricomycetes</taxon>
        <taxon>Agaricomycetidae</taxon>
        <taxon>Boletales</taxon>
        <taxon>Sclerodermatineae</taxon>
        <taxon>Pisolithaceae</taxon>
        <taxon>Pisolithus</taxon>
    </lineage>
</organism>
<evidence type="ECO:0000313" key="1">
    <source>
        <dbReference type="EMBL" id="KIN97292.1"/>
    </source>
</evidence>